<name>A0A1Y2IY79_TRAC3</name>
<reference evidence="1 2" key="1">
    <citation type="journal article" date="2015" name="Biotechnol. Biofuels">
        <title>Enhanced degradation of softwood versus hardwood by the white-rot fungus Pycnoporus coccineus.</title>
        <authorList>
            <person name="Couturier M."/>
            <person name="Navarro D."/>
            <person name="Chevret D."/>
            <person name="Henrissat B."/>
            <person name="Piumi F."/>
            <person name="Ruiz-Duenas F.J."/>
            <person name="Martinez A.T."/>
            <person name="Grigoriev I.V."/>
            <person name="Riley R."/>
            <person name="Lipzen A."/>
            <person name="Berrin J.G."/>
            <person name="Master E.R."/>
            <person name="Rosso M.N."/>
        </authorList>
    </citation>
    <scope>NUCLEOTIDE SEQUENCE [LARGE SCALE GENOMIC DNA]</scope>
    <source>
        <strain evidence="1 2">BRFM310</strain>
    </source>
</reference>
<protein>
    <submittedName>
        <fullName evidence="1">Uncharacterized protein</fullName>
    </submittedName>
</protein>
<sequence length="87" mass="9781">MPMSETRRGCSCSATLRRNRSTNSIKRICVLLKVARRQVHGRPRAWAGRSRRIGNAQRRSKIRRASSSCIIMSTLCTTSLRSDCATS</sequence>
<dbReference type="EMBL" id="KZ084092">
    <property type="protein sequence ID" value="OSD05603.1"/>
    <property type="molecule type" value="Genomic_DNA"/>
</dbReference>
<evidence type="ECO:0000313" key="2">
    <source>
        <dbReference type="Proteomes" id="UP000193067"/>
    </source>
</evidence>
<organism evidence="1 2">
    <name type="scientific">Trametes coccinea (strain BRFM310)</name>
    <name type="common">Pycnoporus coccineus</name>
    <dbReference type="NCBI Taxonomy" id="1353009"/>
    <lineage>
        <taxon>Eukaryota</taxon>
        <taxon>Fungi</taxon>
        <taxon>Dikarya</taxon>
        <taxon>Basidiomycota</taxon>
        <taxon>Agaricomycotina</taxon>
        <taxon>Agaricomycetes</taxon>
        <taxon>Polyporales</taxon>
        <taxon>Polyporaceae</taxon>
        <taxon>Trametes</taxon>
    </lineage>
</organism>
<keyword evidence="2" id="KW-1185">Reference proteome</keyword>
<dbReference type="Proteomes" id="UP000193067">
    <property type="component" value="Unassembled WGS sequence"/>
</dbReference>
<accession>A0A1Y2IY79</accession>
<gene>
    <name evidence="1" type="ORF">PYCCODRAFT_1158325</name>
</gene>
<evidence type="ECO:0000313" key="1">
    <source>
        <dbReference type="EMBL" id="OSD05603.1"/>
    </source>
</evidence>
<dbReference type="AlphaFoldDB" id="A0A1Y2IY79"/>
<proteinExistence type="predicted"/>